<feature type="transmembrane region" description="Helical" evidence="7">
    <location>
        <begin position="276"/>
        <end position="297"/>
    </location>
</feature>
<dbReference type="Proteomes" id="UP000236311">
    <property type="component" value="Unassembled WGS sequence"/>
</dbReference>
<comment type="similarity">
    <text evidence="7">Belongs to the binding-protein-dependent transport system permease family.</text>
</comment>
<dbReference type="PANTHER" id="PTHR43744:SF9">
    <property type="entry name" value="POLYGALACTURONAN_RHAMNOGALACTURONAN TRANSPORT SYSTEM PERMEASE PROTEIN YTCP"/>
    <property type="match status" value="1"/>
</dbReference>
<feature type="domain" description="ABC transmembrane type-1" evidence="8">
    <location>
        <begin position="90"/>
        <end position="291"/>
    </location>
</feature>
<feature type="transmembrane region" description="Helical" evidence="7">
    <location>
        <begin position="199"/>
        <end position="224"/>
    </location>
</feature>
<evidence type="ECO:0000256" key="6">
    <source>
        <dbReference type="ARBA" id="ARBA00023136"/>
    </source>
</evidence>
<feature type="transmembrane region" description="Helical" evidence="7">
    <location>
        <begin position="24"/>
        <end position="49"/>
    </location>
</feature>
<feature type="transmembrane region" description="Helical" evidence="7">
    <location>
        <begin position="94"/>
        <end position="115"/>
    </location>
</feature>
<evidence type="ECO:0000256" key="3">
    <source>
        <dbReference type="ARBA" id="ARBA00022475"/>
    </source>
</evidence>
<keyword evidence="6 7" id="KW-0472">Membrane</keyword>
<sequence length="312" mass="35882">MMTHEKMGKSPRQKTEIKMSPDRVVFSVMGYSLVFLFGMACMIPFYLILISSFASESALLREGYRLLPSEFSLDSYRWVFRNPARILYSYRNTIFVTTVGTCLSIVLATMTGYVLARRDFPWRNTFALFFFFTTLFSGGMVPWYILCTKYLGFKNNYLGMIMPMAFSVWNMIISKNFMKSIPFDIVESAKMDGADDFWIYIRLMMPLSKPLTATLGLFSALAYWNDWYNSMLFITNKDMQSLQYFLQEMLSSIEALKQLVAKGEMDVVMYETVPQAGMKMAMTCVVTGPIIFLYPVIQRHFVKGLTVGAVKG</sequence>
<dbReference type="SUPFAM" id="SSF161098">
    <property type="entry name" value="MetI-like"/>
    <property type="match status" value="1"/>
</dbReference>
<reference evidence="9 10" key="1">
    <citation type="submission" date="2018-01" db="EMBL/GenBank/DDBJ databases">
        <authorList>
            <person name="Gaut B.S."/>
            <person name="Morton B.R."/>
            <person name="Clegg M.T."/>
            <person name="Duvall M.R."/>
        </authorList>
    </citation>
    <scope>NUCLEOTIDE SEQUENCE [LARGE SCALE GENOMIC DNA]</scope>
    <source>
        <strain evidence="9">GP69</strain>
    </source>
</reference>
<evidence type="ECO:0000256" key="4">
    <source>
        <dbReference type="ARBA" id="ARBA00022692"/>
    </source>
</evidence>
<dbReference type="InterPro" id="IPR035906">
    <property type="entry name" value="MetI-like_sf"/>
</dbReference>
<dbReference type="GO" id="GO:0055085">
    <property type="term" value="P:transmembrane transport"/>
    <property type="evidence" value="ECO:0007669"/>
    <property type="project" value="InterPro"/>
</dbReference>
<evidence type="ECO:0000256" key="1">
    <source>
        <dbReference type="ARBA" id="ARBA00004651"/>
    </source>
</evidence>
<evidence type="ECO:0000313" key="10">
    <source>
        <dbReference type="Proteomes" id="UP000236311"/>
    </source>
</evidence>
<protein>
    <submittedName>
        <fullName evidence="9">L-arabinose transport system permease protein AraQ</fullName>
    </submittedName>
</protein>
<dbReference type="RefSeq" id="WP_242982358.1">
    <property type="nucleotide sequence ID" value="NZ_JANJZD010000014.1"/>
</dbReference>
<comment type="subcellular location">
    <subcellularLocation>
        <location evidence="1 7">Cell membrane</location>
        <topology evidence="1 7">Multi-pass membrane protein</topology>
    </subcellularLocation>
</comment>
<dbReference type="AlphaFoldDB" id="A0A2K4ZEI2"/>
<feature type="transmembrane region" description="Helical" evidence="7">
    <location>
        <begin position="127"/>
        <end position="145"/>
    </location>
</feature>
<dbReference type="InterPro" id="IPR000515">
    <property type="entry name" value="MetI-like"/>
</dbReference>
<keyword evidence="2 7" id="KW-0813">Transport</keyword>
<keyword evidence="4 7" id="KW-0812">Transmembrane</keyword>
<organism evidence="9 10">
    <name type="scientific">Acetatifactor muris</name>
    <dbReference type="NCBI Taxonomy" id="879566"/>
    <lineage>
        <taxon>Bacteria</taxon>
        <taxon>Bacillati</taxon>
        <taxon>Bacillota</taxon>
        <taxon>Clostridia</taxon>
        <taxon>Lachnospirales</taxon>
        <taxon>Lachnospiraceae</taxon>
        <taxon>Acetatifactor</taxon>
    </lineage>
</organism>
<evidence type="ECO:0000256" key="5">
    <source>
        <dbReference type="ARBA" id="ARBA00022989"/>
    </source>
</evidence>
<dbReference type="PANTHER" id="PTHR43744">
    <property type="entry name" value="ABC TRANSPORTER PERMEASE PROTEIN MG189-RELATED-RELATED"/>
    <property type="match status" value="1"/>
</dbReference>
<evidence type="ECO:0000256" key="2">
    <source>
        <dbReference type="ARBA" id="ARBA00022448"/>
    </source>
</evidence>
<keyword evidence="10" id="KW-1185">Reference proteome</keyword>
<evidence type="ECO:0000256" key="7">
    <source>
        <dbReference type="RuleBase" id="RU363032"/>
    </source>
</evidence>
<keyword evidence="3" id="KW-1003">Cell membrane</keyword>
<accession>A0A2K4ZEI2</accession>
<dbReference type="Gene3D" id="1.10.3720.10">
    <property type="entry name" value="MetI-like"/>
    <property type="match status" value="1"/>
</dbReference>
<keyword evidence="5 7" id="KW-1133">Transmembrane helix</keyword>
<feature type="transmembrane region" description="Helical" evidence="7">
    <location>
        <begin position="157"/>
        <end position="178"/>
    </location>
</feature>
<gene>
    <name evidence="9" type="primary">araQ_13</name>
    <name evidence="9" type="ORF">AMURIS_01587</name>
</gene>
<evidence type="ECO:0000313" key="9">
    <source>
        <dbReference type="EMBL" id="SOY28873.1"/>
    </source>
</evidence>
<dbReference type="PROSITE" id="PS50928">
    <property type="entry name" value="ABC_TM1"/>
    <property type="match status" value="1"/>
</dbReference>
<dbReference type="Pfam" id="PF00528">
    <property type="entry name" value="BPD_transp_1"/>
    <property type="match status" value="1"/>
</dbReference>
<dbReference type="CDD" id="cd06261">
    <property type="entry name" value="TM_PBP2"/>
    <property type="match status" value="1"/>
</dbReference>
<proteinExistence type="inferred from homology"/>
<evidence type="ECO:0000259" key="8">
    <source>
        <dbReference type="PROSITE" id="PS50928"/>
    </source>
</evidence>
<dbReference type="EMBL" id="OFSM01000007">
    <property type="protein sequence ID" value="SOY28873.1"/>
    <property type="molecule type" value="Genomic_DNA"/>
</dbReference>
<name>A0A2K4ZEI2_9FIRM</name>
<dbReference type="GO" id="GO:0005886">
    <property type="term" value="C:plasma membrane"/>
    <property type="evidence" value="ECO:0007669"/>
    <property type="project" value="UniProtKB-SubCell"/>
</dbReference>